<dbReference type="HOGENOM" id="CLU_023205_2_1_1"/>
<keyword evidence="4" id="KW-1185">Reference proteome</keyword>
<dbReference type="GO" id="GO:0016491">
    <property type="term" value="F:oxidoreductase activity"/>
    <property type="evidence" value="ECO:0007669"/>
    <property type="project" value="UniProtKB-KW"/>
</dbReference>
<proteinExistence type="predicted"/>
<dbReference type="PROSITE" id="PS51257">
    <property type="entry name" value="PROKAR_LIPOPROTEIN"/>
    <property type="match status" value="1"/>
</dbReference>
<dbReference type="VEuPathDB" id="FungiDB:PV08_01630"/>
<reference evidence="3 4" key="1">
    <citation type="submission" date="2015-01" db="EMBL/GenBank/DDBJ databases">
        <title>The Genome Sequence of Exophiala spinifera CBS89968.</title>
        <authorList>
            <consortium name="The Broad Institute Genomics Platform"/>
            <person name="Cuomo C."/>
            <person name="de Hoog S."/>
            <person name="Gorbushina A."/>
            <person name="Stielow B."/>
            <person name="Teixiera M."/>
            <person name="Abouelleil A."/>
            <person name="Chapman S.B."/>
            <person name="Priest M."/>
            <person name="Young S.K."/>
            <person name="Wortman J."/>
            <person name="Nusbaum C."/>
            <person name="Birren B."/>
        </authorList>
    </citation>
    <scope>NUCLEOTIDE SEQUENCE [LARGE SCALE GENOMIC DNA]</scope>
    <source>
        <strain evidence="3 4">CBS 89968</strain>
    </source>
</reference>
<dbReference type="Proteomes" id="UP000053328">
    <property type="component" value="Unassembled WGS sequence"/>
</dbReference>
<protein>
    <recommendedName>
        <fullName evidence="2">NADP-dependent oxidoreductase domain-containing protein</fullName>
    </recommendedName>
</protein>
<dbReference type="RefSeq" id="XP_016241267.1">
    <property type="nucleotide sequence ID" value="XM_016375991.1"/>
</dbReference>
<evidence type="ECO:0000313" key="3">
    <source>
        <dbReference type="EMBL" id="KIW21051.1"/>
    </source>
</evidence>
<dbReference type="InterPro" id="IPR036812">
    <property type="entry name" value="NAD(P)_OxRdtase_dom_sf"/>
</dbReference>
<dbReference type="Gene3D" id="3.20.20.100">
    <property type="entry name" value="NADP-dependent oxidoreductase domain"/>
    <property type="match status" value="1"/>
</dbReference>
<dbReference type="AlphaFoldDB" id="A0A0D1Z0F2"/>
<dbReference type="PANTHER" id="PTHR43625:SF40">
    <property type="entry name" value="ALDO-KETO REDUCTASE YAKC [NADP(+)]"/>
    <property type="match status" value="1"/>
</dbReference>
<evidence type="ECO:0000259" key="2">
    <source>
        <dbReference type="Pfam" id="PF00248"/>
    </source>
</evidence>
<accession>A0A0D1Z0F2</accession>
<dbReference type="GeneID" id="27328713"/>
<dbReference type="SUPFAM" id="SSF51430">
    <property type="entry name" value="NAD(P)-linked oxidoreductase"/>
    <property type="match status" value="1"/>
</dbReference>
<evidence type="ECO:0000256" key="1">
    <source>
        <dbReference type="ARBA" id="ARBA00023002"/>
    </source>
</evidence>
<dbReference type="InterPro" id="IPR023210">
    <property type="entry name" value="NADP_OxRdtase_dom"/>
</dbReference>
<dbReference type="InterPro" id="IPR050791">
    <property type="entry name" value="Aldo-Keto_reductase"/>
</dbReference>
<dbReference type="STRING" id="91928.A0A0D1Z0F2"/>
<dbReference type="EMBL" id="KN847492">
    <property type="protein sequence ID" value="KIW21051.1"/>
    <property type="molecule type" value="Genomic_DNA"/>
</dbReference>
<dbReference type="GO" id="GO:0005737">
    <property type="term" value="C:cytoplasm"/>
    <property type="evidence" value="ECO:0007669"/>
    <property type="project" value="TreeGrafter"/>
</dbReference>
<organism evidence="3 4">
    <name type="scientific">Exophiala spinifera</name>
    <dbReference type="NCBI Taxonomy" id="91928"/>
    <lineage>
        <taxon>Eukaryota</taxon>
        <taxon>Fungi</taxon>
        <taxon>Dikarya</taxon>
        <taxon>Ascomycota</taxon>
        <taxon>Pezizomycotina</taxon>
        <taxon>Eurotiomycetes</taxon>
        <taxon>Chaetothyriomycetidae</taxon>
        <taxon>Chaetothyriales</taxon>
        <taxon>Herpotrichiellaceae</taxon>
        <taxon>Exophiala</taxon>
    </lineage>
</organism>
<evidence type="ECO:0000313" key="4">
    <source>
        <dbReference type="Proteomes" id="UP000053328"/>
    </source>
</evidence>
<dbReference type="OrthoDB" id="37537at2759"/>
<dbReference type="Pfam" id="PF00248">
    <property type="entry name" value="Aldo_ket_red"/>
    <property type="match status" value="1"/>
</dbReference>
<feature type="domain" description="NADP-dependent oxidoreductase" evidence="2">
    <location>
        <begin position="23"/>
        <end position="314"/>
    </location>
</feature>
<gene>
    <name evidence="3" type="ORF">PV08_01630</name>
</gene>
<name>A0A0D1Z0F2_9EURO</name>
<sequence>MSQVPTRQLGRNGPQVTALGFGCLGLSTFYGKPQPDEERFEFLDHAHKIGARNWDTGDVYGDNEDLIGEWFRRSGKRDDIFLATKFGTVWHPDGSRTFKNDPEYVKEACEKSLKRLGISTIDLYYCHRLSGKTPIEDMVEAMADLVKQGKVKYLGLSECSAASLRRAHKIHPISAVQVEYSPFTTELEDPKIGLLDACRELGVAVIAYSPLGRGFLTGQYRSLDDFDADDIRRTLPRFSPENFHKNLDLVDAIASLANKKGCTAGQLTLAWLMAQGDDIIPIPGTKKIKYLDDNMGALDVTLTPEENLEIRKAIENAEVSGSRYPPFMQAYNFMDTPERT</sequence>
<dbReference type="PANTHER" id="PTHR43625">
    <property type="entry name" value="AFLATOXIN B1 ALDEHYDE REDUCTASE"/>
    <property type="match status" value="1"/>
</dbReference>
<keyword evidence="1" id="KW-0560">Oxidoreductase</keyword>